<dbReference type="Gene3D" id="1.20.1050.130">
    <property type="match status" value="1"/>
</dbReference>
<dbReference type="SUPFAM" id="SSF52833">
    <property type="entry name" value="Thioredoxin-like"/>
    <property type="match status" value="1"/>
</dbReference>
<sequence>WKVAIVLEELGPDDNIILLDMFLVKKAPFTDLSSNGRTPAIVDHENKGFVLWELRFSSSPSTVIIQYLIKKYDTSGKLTYTVGPEKYLLN</sequence>
<dbReference type="InterPro" id="IPR036249">
    <property type="entry name" value="Thioredoxin-like_sf"/>
</dbReference>
<dbReference type="EMBL" id="KZ613942">
    <property type="protein sequence ID" value="PMD43814.1"/>
    <property type="molecule type" value="Genomic_DNA"/>
</dbReference>
<dbReference type="PROSITE" id="PS50404">
    <property type="entry name" value="GST_NTER"/>
    <property type="match status" value="1"/>
</dbReference>
<proteinExistence type="inferred from homology"/>
<reference evidence="3 4" key="1">
    <citation type="submission" date="2016-04" db="EMBL/GenBank/DDBJ databases">
        <title>A degradative enzymes factory behind the ericoid mycorrhizal symbiosis.</title>
        <authorList>
            <consortium name="DOE Joint Genome Institute"/>
            <person name="Martino E."/>
            <person name="Morin E."/>
            <person name="Grelet G."/>
            <person name="Kuo A."/>
            <person name="Kohler A."/>
            <person name="Daghino S."/>
            <person name="Barry K."/>
            <person name="Choi C."/>
            <person name="Cichocki N."/>
            <person name="Clum A."/>
            <person name="Copeland A."/>
            <person name="Hainaut M."/>
            <person name="Haridas S."/>
            <person name="Labutti K."/>
            <person name="Lindquist E."/>
            <person name="Lipzen A."/>
            <person name="Khouja H.-R."/>
            <person name="Murat C."/>
            <person name="Ohm R."/>
            <person name="Olson A."/>
            <person name="Spatafora J."/>
            <person name="Veneault-Fourrey C."/>
            <person name="Henrissat B."/>
            <person name="Grigoriev I."/>
            <person name="Martin F."/>
            <person name="Perotto S."/>
        </authorList>
    </citation>
    <scope>NUCLEOTIDE SEQUENCE [LARGE SCALE GENOMIC DNA]</scope>
    <source>
        <strain evidence="3 4">F</strain>
    </source>
</reference>
<organism evidence="3 4">
    <name type="scientific">Hyaloscypha variabilis (strain UAMH 11265 / GT02V1 / F)</name>
    <name type="common">Meliniomyces variabilis</name>
    <dbReference type="NCBI Taxonomy" id="1149755"/>
    <lineage>
        <taxon>Eukaryota</taxon>
        <taxon>Fungi</taxon>
        <taxon>Dikarya</taxon>
        <taxon>Ascomycota</taxon>
        <taxon>Pezizomycotina</taxon>
        <taxon>Leotiomycetes</taxon>
        <taxon>Helotiales</taxon>
        <taxon>Hyaloscyphaceae</taxon>
        <taxon>Hyaloscypha</taxon>
        <taxon>Hyaloscypha variabilis</taxon>
    </lineage>
</organism>
<gene>
    <name evidence="3" type="ORF">L207DRAFT_423370</name>
</gene>
<keyword evidence="4" id="KW-1185">Reference proteome</keyword>
<dbReference type="AlphaFoldDB" id="A0A2J6RZ68"/>
<evidence type="ECO:0000313" key="3">
    <source>
        <dbReference type="EMBL" id="PMD43814.1"/>
    </source>
</evidence>
<evidence type="ECO:0000256" key="1">
    <source>
        <dbReference type="ARBA" id="ARBA00007409"/>
    </source>
</evidence>
<comment type="similarity">
    <text evidence="1">Belongs to the GST superfamily.</text>
</comment>
<accession>A0A2J6RZ68</accession>
<dbReference type="InterPro" id="IPR004045">
    <property type="entry name" value="Glutathione_S-Trfase_N"/>
</dbReference>
<evidence type="ECO:0000259" key="2">
    <source>
        <dbReference type="PROSITE" id="PS50404"/>
    </source>
</evidence>
<feature type="domain" description="GST N-terminal" evidence="2">
    <location>
        <begin position="1"/>
        <end position="76"/>
    </location>
</feature>
<dbReference type="PANTHER" id="PTHR44051">
    <property type="entry name" value="GLUTATHIONE S-TRANSFERASE-RELATED"/>
    <property type="match status" value="1"/>
</dbReference>
<evidence type="ECO:0000313" key="4">
    <source>
        <dbReference type="Proteomes" id="UP000235786"/>
    </source>
</evidence>
<protein>
    <recommendedName>
        <fullName evidence="2">GST N-terminal domain-containing protein</fullName>
    </recommendedName>
</protein>
<dbReference type="OrthoDB" id="422574at2759"/>
<dbReference type="Pfam" id="PF13409">
    <property type="entry name" value="GST_N_2"/>
    <property type="match status" value="1"/>
</dbReference>
<dbReference type="Proteomes" id="UP000235786">
    <property type="component" value="Unassembled WGS sequence"/>
</dbReference>
<dbReference type="PANTHER" id="PTHR44051:SF3">
    <property type="entry name" value="TRANSCRIPTIONAL REGULATOR URE2"/>
    <property type="match status" value="1"/>
</dbReference>
<feature type="non-terminal residue" evidence="3">
    <location>
        <position position="1"/>
    </location>
</feature>
<dbReference type="STRING" id="1149755.A0A2J6RZ68"/>
<name>A0A2J6RZ68_HYAVF</name>